<dbReference type="GO" id="GO:0006886">
    <property type="term" value="P:intracellular protein transport"/>
    <property type="evidence" value="ECO:0007669"/>
    <property type="project" value="InterPro"/>
</dbReference>
<dbReference type="Gene3D" id="1.20.5.110">
    <property type="match status" value="1"/>
</dbReference>
<feature type="domain" description="T-SNARE coiled-coil homology" evidence="8">
    <location>
        <begin position="9"/>
        <end position="71"/>
    </location>
</feature>
<evidence type="ECO:0000256" key="5">
    <source>
        <dbReference type="ARBA" id="ARBA00023054"/>
    </source>
</evidence>
<dbReference type="GO" id="GO:0005886">
    <property type="term" value="C:plasma membrane"/>
    <property type="evidence" value="ECO:0007669"/>
    <property type="project" value="TreeGrafter"/>
</dbReference>
<evidence type="ECO:0000313" key="10">
    <source>
        <dbReference type="Proteomes" id="UP000054560"/>
    </source>
</evidence>
<reference evidence="9 10" key="1">
    <citation type="submission" date="2011-02" db="EMBL/GenBank/DDBJ databases">
        <title>The Genome Sequence of Sphaeroforma arctica JP610.</title>
        <authorList>
            <consortium name="The Broad Institute Genome Sequencing Platform"/>
            <person name="Russ C."/>
            <person name="Cuomo C."/>
            <person name="Young S.K."/>
            <person name="Zeng Q."/>
            <person name="Gargeya S."/>
            <person name="Alvarado L."/>
            <person name="Berlin A."/>
            <person name="Chapman S.B."/>
            <person name="Chen Z."/>
            <person name="Freedman E."/>
            <person name="Gellesch M."/>
            <person name="Goldberg J."/>
            <person name="Griggs A."/>
            <person name="Gujja S."/>
            <person name="Heilman E."/>
            <person name="Heiman D."/>
            <person name="Howarth C."/>
            <person name="Mehta T."/>
            <person name="Neiman D."/>
            <person name="Pearson M."/>
            <person name="Roberts A."/>
            <person name="Saif S."/>
            <person name="Shea T."/>
            <person name="Shenoy N."/>
            <person name="Sisk P."/>
            <person name="Stolte C."/>
            <person name="Sykes S."/>
            <person name="White J."/>
            <person name="Yandava C."/>
            <person name="Burger G."/>
            <person name="Gray M.W."/>
            <person name="Holland P.W.H."/>
            <person name="King N."/>
            <person name="Lang F.B.F."/>
            <person name="Roger A.J."/>
            <person name="Ruiz-Trillo I."/>
            <person name="Haas B."/>
            <person name="Nusbaum C."/>
            <person name="Birren B."/>
        </authorList>
    </citation>
    <scope>NUCLEOTIDE SEQUENCE [LARGE SCALE GENOMIC DNA]</scope>
    <source>
        <strain evidence="9 10">JP610</strain>
    </source>
</reference>
<evidence type="ECO:0000256" key="2">
    <source>
        <dbReference type="ARBA" id="ARBA00004211"/>
    </source>
</evidence>
<dbReference type="GO" id="GO:0031201">
    <property type="term" value="C:SNARE complex"/>
    <property type="evidence" value="ECO:0007669"/>
    <property type="project" value="TreeGrafter"/>
</dbReference>
<dbReference type="OrthoDB" id="10255013at2759"/>
<feature type="non-terminal residue" evidence="9">
    <location>
        <position position="1"/>
    </location>
</feature>
<organism evidence="9 10">
    <name type="scientific">Sphaeroforma arctica JP610</name>
    <dbReference type="NCBI Taxonomy" id="667725"/>
    <lineage>
        <taxon>Eukaryota</taxon>
        <taxon>Ichthyosporea</taxon>
        <taxon>Ichthyophonida</taxon>
        <taxon>Sphaeroforma</taxon>
    </lineage>
</organism>
<dbReference type="EMBL" id="KQ242870">
    <property type="protein sequence ID" value="KNC77025.1"/>
    <property type="molecule type" value="Genomic_DNA"/>
</dbReference>
<dbReference type="CDD" id="cd15848">
    <property type="entry name" value="SNARE_syntaxin1-like"/>
    <property type="match status" value="1"/>
</dbReference>
<dbReference type="GO" id="GO:0048278">
    <property type="term" value="P:vesicle docking"/>
    <property type="evidence" value="ECO:0007669"/>
    <property type="project" value="TreeGrafter"/>
</dbReference>
<proteinExistence type="inferred from homology"/>
<dbReference type="InterPro" id="IPR006012">
    <property type="entry name" value="Syntaxin/epimorphin_CS"/>
</dbReference>
<evidence type="ECO:0000313" key="9">
    <source>
        <dbReference type="EMBL" id="KNC77025.1"/>
    </source>
</evidence>
<evidence type="ECO:0000256" key="6">
    <source>
        <dbReference type="ARBA" id="ARBA00023136"/>
    </source>
</evidence>
<evidence type="ECO:0000256" key="7">
    <source>
        <dbReference type="SAM" id="Phobius"/>
    </source>
</evidence>
<dbReference type="eggNOG" id="KOG0810">
    <property type="taxonomic scope" value="Eukaryota"/>
</dbReference>
<evidence type="ECO:0000256" key="1">
    <source>
        <dbReference type="ARBA" id="ARBA00004184"/>
    </source>
</evidence>
<dbReference type="FunFam" id="1.20.5.110:FF:000022">
    <property type="entry name" value="Syntaxin 19"/>
    <property type="match status" value="1"/>
</dbReference>
<name>A0A0L0FJU3_9EUKA</name>
<dbReference type="GO" id="GO:0012505">
    <property type="term" value="C:endomembrane system"/>
    <property type="evidence" value="ECO:0007669"/>
    <property type="project" value="UniProtKB-SubCell"/>
</dbReference>
<dbReference type="InterPro" id="IPR010989">
    <property type="entry name" value="SNARE"/>
</dbReference>
<dbReference type="AlphaFoldDB" id="A0A0L0FJU3"/>
<dbReference type="STRING" id="667725.A0A0L0FJU3"/>
<comment type="similarity">
    <text evidence="3">Belongs to the syntaxin family.</text>
</comment>
<sequence>HHAEAQQALEDIQDRHKDLIKLEKSIRELHELFVDMAILVEQQGEMVDRIEFNVTQSTDYVEQAVVELKEAQQYQSSARKKQIIFASIVIVIIVIIVIILILQFK</sequence>
<dbReference type="GO" id="GO:0006906">
    <property type="term" value="P:vesicle fusion"/>
    <property type="evidence" value="ECO:0007669"/>
    <property type="project" value="TreeGrafter"/>
</dbReference>
<keyword evidence="6 7" id="KW-0472">Membrane</keyword>
<accession>A0A0L0FJU3</accession>
<comment type="subcellular location">
    <subcellularLocation>
        <location evidence="1">Endomembrane system</location>
        <topology evidence="1">Peripheral membrane protein</topology>
    </subcellularLocation>
    <subcellularLocation>
        <location evidence="2">Membrane</location>
        <topology evidence="2">Single-pass type IV membrane protein</topology>
    </subcellularLocation>
</comment>
<dbReference type="GO" id="GO:0000149">
    <property type="term" value="F:SNARE binding"/>
    <property type="evidence" value="ECO:0007669"/>
    <property type="project" value="TreeGrafter"/>
</dbReference>
<protein>
    <recommendedName>
        <fullName evidence="8">t-SNARE coiled-coil homology domain-containing protein</fullName>
    </recommendedName>
</protein>
<dbReference type="InterPro" id="IPR045242">
    <property type="entry name" value="Syntaxin"/>
</dbReference>
<dbReference type="PROSITE" id="PS50192">
    <property type="entry name" value="T_SNARE"/>
    <property type="match status" value="1"/>
</dbReference>
<dbReference type="Proteomes" id="UP000054560">
    <property type="component" value="Unassembled WGS sequence"/>
</dbReference>
<keyword evidence="10" id="KW-1185">Reference proteome</keyword>
<dbReference type="RefSeq" id="XP_014150927.1">
    <property type="nucleotide sequence ID" value="XM_014295452.1"/>
</dbReference>
<dbReference type="SMART" id="SM00397">
    <property type="entry name" value="t_SNARE"/>
    <property type="match status" value="1"/>
</dbReference>
<keyword evidence="4" id="KW-0813">Transport</keyword>
<dbReference type="PANTHER" id="PTHR19957">
    <property type="entry name" value="SYNTAXIN"/>
    <property type="match status" value="1"/>
</dbReference>
<keyword evidence="7" id="KW-1133">Transmembrane helix</keyword>
<dbReference type="GO" id="GO:0006887">
    <property type="term" value="P:exocytosis"/>
    <property type="evidence" value="ECO:0007669"/>
    <property type="project" value="TreeGrafter"/>
</dbReference>
<dbReference type="SUPFAM" id="SSF47661">
    <property type="entry name" value="t-snare proteins"/>
    <property type="match status" value="1"/>
</dbReference>
<dbReference type="PANTHER" id="PTHR19957:SF307">
    <property type="entry name" value="PROTEIN SSO1-RELATED"/>
    <property type="match status" value="1"/>
</dbReference>
<feature type="transmembrane region" description="Helical" evidence="7">
    <location>
        <begin position="83"/>
        <end position="104"/>
    </location>
</feature>
<keyword evidence="5" id="KW-0175">Coiled coil</keyword>
<evidence type="ECO:0000259" key="8">
    <source>
        <dbReference type="PROSITE" id="PS50192"/>
    </source>
</evidence>
<dbReference type="PROSITE" id="PS00914">
    <property type="entry name" value="SYNTAXIN"/>
    <property type="match status" value="1"/>
</dbReference>
<dbReference type="GO" id="GO:0005484">
    <property type="term" value="F:SNAP receptor activity"/>
    <property type="evidence" value="ECO:0007669"/>
    <property type="project" value="InterPro"/>
</dbReference>
<evidence type="ECO:0000256" key="4">
    <source>
        <dbReference type="ARBA" id="ARBA00022448"/>
    </source>
</evidence>
<dbReference type="GeneID" id="25911008"/>
<dbReference type="Pfam" id="PF05739">
    <property type="entry name" value="SNARE"/>
    <property type="match status" value="1"/>
</dbReference>
<gene>
    <name evidence="9" type="ORF">SARC_10504</name>
</gene>
<dbReference type="InterPro" id="IPR000727">
    <property type="entry name" value="T_SNARE_dom"/>
</dbReference>
<keyword evidence="7" id="KW-0812">Transmembrane</keyword>
<evidence type="ECO:0000256" key="3">
    <source>
        <dbReference type="ARBA" id="ARBA00009063"/>
    </source>
</evidence>